<keyword evidence="7" id="KW-1185">Reference proteome</keyword>
<keyword evidence="2 5" id="KW-0812">Transmembrane</keyword>
<dbReference type="PANTHER" id="PTHR36926:SF1">
    <property type="entry name" value="COLICIN V PRODUCTION PROTEIN"/>
    <property type="match status" value="1"/>
</dbReference>
<feature type="transmembrane region" description="Helical" evidence="5">
    <location>
        <begin position="103"/>
        <end position="125"/>
    </location>
</feature>
<feature type="transmembrane region" description="Helical" evidence="5">
    <location>
        <begin position="65"/>
        <end position="91"/>
    </location>
</feature>
<evidence type="ECO:0000313" key="7">
    <source>
        <dbReference type="Proteomes" id="UP000198263"/>
    </source>
</evidence>
<keyword evidence="4 5" id="KW-0472">Membrane</keyword>
<dbReference type="InterPro" id="IPR003825">
    <property type="entry name" value="Colicin-V_CvpA"/>
</dbReference>
<dbReference type="AlphaFoldDB" id="A0A658R1I5"/>
<proteinExistence type="predicted"/>
<comment type="subcellular location">
    <subcellularLocation>
        <location evidence="1">Membrane</location>
        <topology evidence="1">Multi-pass membrane protein</topology>
    </subcellularLocation>
</comment>
<feature type="transmembrane region" description="Helical" evidence="5">
    <location>
        <begin position="29"/>
        <end position="53"/>
    </location>
</feature>
<dbReference type="PANTHER" id="PTHR36926">
    <property type="entry name" value="COLICIN V PRODUCTION PROTEIN"/>
    <property type="match status" value="1"/>
</dbReference>
<evidence type="ECO:0000256" key="3">
    <source>
        <dbReference type="ARBA" id="ARBA00022989"/>
    </source>
</evidence>
<accession>A0A658R1I5</accession>
<dbReference type="InterPro" id="IPR052719">
    <property type="entry name" value="CvpA-like"/>
</dbReference>
<evidence type="ECO:0000313" key="6">
    <source>
        <dbReference type="EMBL" id="SAL39895.1"/>
    </source>
</evidence>
<evidence type="ECO:0000256" key="1">
    <source>
        <dbReference type="ARBA" id="ARBA00004141"/>
    </source>
</evidence>
<evidence type="ECO:0000256" key="5">
    <source>
        <dbReference type="SAM" id="Phobius"/>
    </source>
</evidence>
<gene>
    <name evidence="6" type="ORF">AWB72_04151</name>
</gene>
<dbReference type="GO" id="GO:0009403">
    <property type="term" value="P:toxin biosynthetic process"/>
    <property type="evidence" value="ECO:0007669"/>
    <property type="project" value="InterPro"/>
</dbReference>
<dbReference type="Pfam" id="PF02674">
    <property type="entry name" value="Colicin_V"/>
    <property type="match status" value="1"/>
</dbReference>
<dbReference type="GO" id="GO:0016020">
    <property type="term" value="C:membrane"/>
    <property type="evidence" value="ECO:0007669"/>
    <property type="project" value="UniProtKB-SubCell"/>
</dbReference>
<protein>
    <submittedName>
        <fullName evidence="6">Bacteriocin production-like protein</fullName>
    </submittedName>
</protein>
<evidence type="ECO:0000256" key="4">
    <source>
        <dbReference type="ARBA" id="ARBA00023136"/>
    </source>
</evidence>
<evidence type="ECO:0000256" key="2">
    <source>
        <dbReference type="ARBA" id="ARBA00022692"/>
    </source>
</evidence>
<keyword evidence="3 5" id="KW-1133">Transmembrane helix</keyword>
<name>A0A658R1I5_9BURK</name>
<organism evidence="6 7">
    <name type="scientific">Caballeronia concitans</name>
    <dbReference type="NCBI Taxonomy" id="1777133"/>
    <lineage>
        <taxon>Bacteria</taxon>
        <taxon>Pseudomonadati</taxon>
        <taxon>Pseudomonadota</taxon>
        <taxon>Betaproteobacteria</taxon>
        <taxon>Burkholderiales</taxon>
        <taxon>Burkholderiaceae</taxon>
        <taxon>Caballeronia</taxon>
    </lineage>
</organism>
<dbReference type="RefSeq" id="WP_040049970.1">
    <property type="nucleotide sequence ID" value="NZ_FCNV02000010.1"/>
</dbReference>
<comment type="caution">
    <text evidence="6">The sequence shown here is derived from an EMBL/GenBank/DDBJ whole genome shotgun (WGS) entry which is preliminary data.</text>
</comment>
<sequence length="177" mass="18829">MFTSYDYAVMAVIGLSALRGMWRGLLAEAFGLVGWIAAILIAGRFVGVVAPYIPATWPGGALTQWLIAFLLVVGAVLLLSSVLSALLTRITEVTGLRGVDRSLGLLFGLARGVILVVILVALAGLTELPQKEFWRNALLRPTVEQGVRELKPLLPDTLAAYVHVAPDSGDPARNAAQ</sequence>
<reference evidence="6 7" key="1">
    <citation type="submission" date="2016-01" db="EMBL/GenBank/DDBJ databases">
        <authorList>
            <person name="Peeters C."/>
        </authorList>
    </citation>
    <scope>NUCLEOTIDE SEQUENCE [LARGE SCALE GENOMIC DNA]</scope>
    <source>
        <strain evidence="6">LMG 29315</strain>
    </source>
</reference>
<dbReference type="OrthoDB" id="9810601at2"/>
<dbReference type="Proteomes" id="UP000198263">
    <property type="component" value="Unassembled WGS sequence"/>
</dbReference>
<dbReference type="EMBL" id="FCNV02000010">
    <property type="protein sequence ID" value="SAL39895.1"/>
    <property type="molecule type" value="Genomic_DNA"/>
</dbReference>